<dbReference type="SUPFAM" id="SSF51735">
    <property type="entry name" value="NAD(P)-binding Rossmann-fold domains"/>
    <property type="match status" value="1"/>
</dbReference>
<evidence type="ECO:0000313" key="3">
    <source>
        <dbReference type="EMBL" id="GAH08868.1"/>
    </source>
</evidence>
<protein>
    <recommendedName>
        <fullName evidence="2">NAD-dependent epimerase/dehydratase domain-containing protein</fullName>
    </recommendedName>
</protein>
<gene>
    <name evidence="3" type="ORF">S01H4_53856</name>
</gene>
<proteinExistence type="inferred from homology"/>
<sequence>AEGQSMDFHSPYACSKGCADQYVRDYARIYGLRTVVLRQSCIYGPHQFGVEDQGWIAWFIIACLSGKAITIYGNGKQVRDALYIDDLLDCFDKIADNIKVAKGEVYNIGGGKMEDNIERFFRIE</sequence>
<dbReference type="InterPro" id="IPR001509">
    <property type="entry name" value="Epimerase_deHydtase"/>
</dbReference>
<comment type="similarity">
    <text evidence="1">Belongs to the NAD(P)-dependent epimerase/dehydratase family.</text>
</comment>
<dbReference type="Gene3D" id="3.40.50.720">
    <property type="entry name" value="NAD(P)-binding Rossmann-like Domain"/>
    <property type="match status" value="1"/>
</dbReference>
<dbReference type="PANTHER" id="PTHR43000">
    <property type="entry name" value="DTDP-D-GLUCOSE 4,6-DEHYDRATASE-RELATED"/>
    <property type="match status" value="1"/>
</dbReference>
<dbReference type="EMBL" id="BART01030935">
    <property type="protein sequence ID" value="GAH08868.1"/>
    <property type="molecule type" value="Genomic_DNA"/>
</dbReference>
<dbReference type="Pfam" id="PF01370">
    <property type="entry name" value="Epimerase"/>
    <property type="match status" value="1"/>
</dbReference>
<comment type="caution">
    <text evidence="3">The sequence shown here is derived from an EMBL/GenBank/DDBJ whole genome shotgun (WGS) entry which is preliminary data.</text>
</comment>
<dbReference type="AlphaFoldDB" id="X1EJN4"/>
<evidence type="ECO:0000259" key="2">
    <source>
        <dbReference type="Pfam" id="PF01370"/>
    </source>
</evidence>
<dbReference type="InterPro" id="IPR036291">
    <property type="entry name" value="NAD(P)-bd_dom_sf"/>
</dbReference>
<feature type="non-terminal residue" evidence="3">
    <location>
        <position position="1"/>
    </location>
</feature>
<evidence type="ECO:0000256" key="1">
    <source>
        <dbReference type="ARBA" id="ARBA00007637"/>
    </source>
</evidence>
<organism evidence="3">
    <name type="scientific">marine sediment metagenome</name>
    <dbReference type="NCBI Taxonomy" id="412755"/>
    <lineage>
        <taxon>unclassified sequences</taxon>
        <taxon>metagenomes</taxon>
        <taxon>ecological metagenomes</taxon>
    </lineage>
</organism>
<feature type="domain" description="NAD-dependent epimerase/dehydratase" evidence="2">
    <location>
        <begin position="8"/>
        <end position="109"/>
    </location>
</feature>
<reference evidence="3" key="1">
    <citation type="journal article" date="2014" name="Front. Microbiol.">
        <title>High frequency of phylogenetically diverse reductive dehalogenase-homologous genes in deep subseafloor sedimentary metagenomes.</title>
        <authorList>
            <person name="Kawai M."/>
            <person name="Futagami T."/>
            <person name="Toyoda A."/>
            <person name="Takaki Y."/>
            <person name="Nishi S."/>
            <person name="Hori S."/>
            <person name="Arai W."/>
            <person name="Tsubouchi T."/>
            <person name="Morono Y."/>
            <person name="Uchiyama I."/>
            <person name="Ito T."/>
            <person name="Fujiyama A."/>
            <person name="Inagaki F."/>
            <person name="Takami H."/>
        </authorList>
    </citation>
    <scope>NUCLEOTIDE SEQUENCE</scope>
    <source>
        <strain evidence="3">Expedition CK06-06</strain>
    </source>
</reference>
<accession>X1EJN4</accession>
<name>X1EJN4_9ZZZZ</name>